<evidence type="ECO:0000313" key="3">
    <source>
        <dbReference type="Proteomes" id="UP001497644"/>
    </source>
</evidence>
<evidence type="ECO:0000259" key="1">
    <source>
        <dbReference type="Pfam" id="PF21787"/>
    </source>
</evidence>
<proteinExistence type="predicted"/>
<accession>A0AAV2NSX8</accession>
<gene>
    <name evidence="2" type="ORF">LPLAT_LOCUS8388</name>
</gene>
<sequence>MALCSKSTKGRKRSTLTITDGLIYKMKWGTQGYSDFIREYPIFPSVRKLQEAVEHIKFESGILEEIFDVIRCQISRMSLYEMYCIVALDEMAIKPGQMYDSTCKRIIGSCTFPGHTGLAKKTLGILLAGITTRWKYAVAYYFTNKIDSEAKQTGMLQEMH</sequence>
<keyword evidence="3" id="KW-1185">Reference proteome</keyword>
<feature type="domain" description="Transposable element P transposase-like RNase H" evidence="1">
    <location>
        <begin position="59"/>
        <end position="153"/>
    </location>
</feature>
<dbReference type="EMBL" id="OZ034827">
    <property type="protein sequence ID" value="CAL1682465.1"/>
    <property type="molecule type" value="Genomic_DNA"/>
</dbReference>
<dbReference type="InterPro" id="IPR048365">
    <property type="entry name" value="TNP-like_RNaseH_N"/>
</dbReference>
<organism evidence="2 3">
    <name type="scientific">Lasius platythorax</name>
    <dbReference type="NCBI Taxonomy" id="488582"/>
    <lineage>
        <taxon>Eukaryota</taxon>
        <taxon>Metazoa</taxon>
        <taxon>Ecdysozoa</taxon>
        <taxon>Arthropoda</taxon>
        <taxon>Hexapoda</taxon>
        <taxon>Insecta</taxon>
        <taxon>Pterygota</taxon>
        <taxon>Neoptera</taxon>
        <taxon>Endopterygota</taxon>
        <taxon>Hymenoptera</taxon>
        <taxon>Apocrita</taxon>
        <taxon>Aculeata</taxon>
        <taxon>Formicoidea</taxon>
        <taxon>Formicidae</taxon>
        <taxon>Formicinae</taxon>
        <taxon>Lasius</taxon>
        <taxon>Lasius</taxon>
    </lineage>
</organism>
<evidence type="ECO:0000313" key="2">
    <source>
        <dbReference type="EMBL" id="CAL1682465.1"/>
    </source>
</evidence>
<dbReference type="Proteomes" id="UP001497644">
    <property type="component" value="Chromosome 4"/>
</dbReference>
<name>A0AAV2NSX8_9HYME</name>
<reference evidence="2" key="1">
    <citation type="submission" date="2024-04" db="EMBL/GenBank/DDBJ databases">
        <authorList>
            <consortium name="Molecular Ecology Group"/>
        </authorList>
    </citation>
    <scope>NUCLEOTIDE SEQUENCE</scope>
</reference>
<dbReference type="Pfam" id="PF21787">
    <property type="entry name" value="TNP-like_RNaseH_N"/>
    <property type="match status" value="1"/>
</dbReference>
<dbReference type="AlphaFoldDB" id="A0AAV2NSX8"/>
<protein>
    <recommendedName>
        <fullName evidence="1">Transposable element P transposase-like RNase H domain-containing protein</fullName>
    </recommendedName>
</protein>